<feature type="domain" description="Flavodoxin-like fold" evidence="2">
    <location>
        <begin position="1"/>
        <end position="157"/>
    </location>
</feature>
<dbReference type="Pfam" id="PF02525">
    <property type="entry name" value="Flavodoxin_2"/>
    <property type="match status" value="1"/>
</dbReference>
<organism evidence="3 4">
    <name type="scientific">Streptococcus oralis</name>
    <dbReference type="NCBI Taxonomy" id="1303"/>
    <lineage>
        <taxon>Bacteria</taxon>
        <taxon>Bacillati</taxon>
        <taxon>Bacillota</taxon>
        <taxon>Bacilli</taxon>
        <taxon>Lactobacillales</taxon>
        <taxon>Streptococcaceae</taxon>
        <taxon>Streptococcus</taxon>
    </lineage>
</organism>
<evidence type="ECO:0000313" key="4">
    <source>
        <dbReference type="Proteomes" id="UP000070353"/>
    </source>
</evidence>
<gene>
    <name evidence="3" type="ORF">SORDD24_01086</name>
</gene>
<dbReference type="GO" id="GO:0009055">
    <property type="term" value="F:electron transfer activity"/>
    <property type="evidence" value="ECO:0007669"/>
    <property type="project" value="TreeGrafter"/>
</dbReference>
<reference evidence="3 4" key="1">
    <citation type="submission" date="2016-01" db="EMBL/GenBank/DDBJ databases">
        <title>Highly variable Streptococcus oralis are common among viridans streptococci isolated from primates.</title>
        <authorList>
            <person name="Denapaite D."/>
            <person name="Rieger M."/>
            <person name="Koendgen S."/>
            <person name="Brueckner R."/>
            <person name="Ochigava I."/>
            <person name="Kappeler P."/>
            <person name="Maetz-Rensing K."/>
            <person name="Leendertz F."/>
            <person name="Hakenbeck R."/>
        </authorList>
    </citation>
    <scope>NUCLEOTIDE SEQUENCE [LARGE SCALE GENOMIC DNA]</scope>
    <source>
        <strain evidence="3 4">DD24</strain>
    </source>
</reference>
<sequence length="183" mass="21784">MKTLVIVTHPDIEHSIINKRWIEELRKYPEEYTIHELYKEYPDSNINVKREQKLVESHQNLVFQFPIFNFSSPSLLKKWIDDVLIYGWSYGKNGGDKLQGRKIALAVSAGIQEKDYQLDGKYHYTLEQVLVPFKILFKFYCRGNYRDFFTFYGSEKIPGEAYFSKEEEIEKSASDYIQFLMHL</sequence>
<evidence type="ECO:0000259" key="2">
    <source>
        <dbReference type="Pfam" id="PF02525"/>
    </source>
</evidence>
<dbReference type="OrthoDB" id="9798454at2"/>
<dbReference type="EMBL" id="LQZB01000106">
    <property type="protein sequence ID" value="KXU04790.1"/>
    <property type="molecule type" value="Genomic_DNA"/>
</dbReference>
<dbReference type="GO" id="GO:0003955">
    <property type="term" value="F:NAD(P)H dehydrogenase (quinone) activity"/>
    <property type="evidence" value="ECO:0007669"/>
    <property type="project" value="TreeGrafter"/>
</dbReference>
<dbReference type="PATRIC" id="fig|1303.84.peg.1179"/>
<dbReference type="GO" id="GO:0010181">
    <property type="term" value="F:FMN binding"/>
    <property type="evidence" value="ECO:0007669"/>
    <property type="project" value="TreeGrafter"/>
</dbReference>
<dbReference type="PANTHER" id="PTHR47307:SF1">
    <property type="entry name" value="GLUTATHIONE-REGULATED POTASSIUM-EFFLUX SYSTEM ANCILLARY PROTEIN KEFG"/>
    <property type="match status" value="1"/>
</dbReference>
<evidence type="ECO:0000256" key="1">
    <source>
        <dbReference type="ARBA" id="ARBA00023002"/>
    </source>
</evidence>
<dbReference type="Proteomes" id="UP000070353">
    <property type="component" value="Unassembled WGS sequence"/>
</dbReference>
<comment type="caution">
    <text evidence="3">The sequence shown here is derived from an EMBL/GenBank/DDBJ whole genome shotgun (WGS) entry which is preliminary data.</text>
</comment>
<protein>
    <submittedName>
        <fullName evidence="3">Putative reductase or flavodoxin</fullName>
    </submittedName>
</protein>
<proteinExistence type="predicted"/>
<dbReference type="PANTHER" id="PTHR47307">
    <property type="entry name" value="GLUTATHIONE-REGULATED POTASSIUM-EFFLUX SYSTEM ANCILLARY PROTEIN KEFG"/>
    <property type="match status" value="1"/>
</dbReference>
<dbReference type="InterPro" id="IPR046980">
    <property type="entry name" value="KefG/KefF"/>
</dbReference>
<keyword evidence="1" id="KW-0560">Oxidoreductase</keyword>
<dbReference type="InterPro" id="IPR003680">
    <property type="entry name" value="Flavodoxin_fold"/>
</dbReference>
<dbReference type="Gene3D" id="3.40.50.360">
    <property type="match status" value="1"/>
</dbReference>
<evidence type="ECO:0000313" key="3">
    <source>
        <dbReference type="EMBL" id="KXU04790.1"/>
    </source>
</evidence>
<dbReference type="AlphaFoldDB" id="A0A139QQJ2"/>
<dbReference type="InterPro" id="IPR029039">
    <property type="entry name" value="Flavoprotein-like_sf"/>
</dbReference>
<name>A0A139QQJ2_STROR</name>
<dbReference type="RefSeq" id="WP_061408494.1">
    <property type="nucleotide sequence ID" value="NZ_KQ970760.1"/>
</dbReference>
<dbReference type="SUPFAM" id="SSF52218">
    <property type="entry name" value="Flavoproteins"/>
    <property type="match status" value="1"/>
</dbReference>
<accession>A0A139QQJ2</accession>